<name>A0ACC2FXZ6_DALPE</name>
<evidence type="ECO:0000313" key="2">
    <source>
        <dbReference type="Proteomes" id="UP001157502"/>
    </source>
</evidence>
<protein>
    <submittedName>
        <fullName evidence="1">Uncharacterized protein</fullName>
    </submittedName>
</protein>
<sequence length="68" mass="7533">MLLVVGRRHRGMPALRVWPTAPLQVVALLLAKSERQELVGHGLGPFPSTTDRLPVLIAVMLRLVMLKI</sequence>
<proteinExistence type="predicted"/>
<accession>A0ACC2FXZ6</accession>
<dbReference type="EMBL" id="CM055747">
    <property type="protein sequence ID" value="KAJ7996308.1"/>
    <property type="molecule type" value="Genomic_DNA"/>
</dbReference>
<dbReference type="Proteomes" id="UP001157502">
    <property type="component" value="Chromosome 20"/>
</dbReference>
<evidence type="ECO:0000313" key="1">
    <source>
        <dbReference type="EMBL" id="KAJ7996308.1"/>
    </source>
</evidence>
<comment type="caution">
    <text evidence="1">The sequence shown here is derived from an EMBL/GenBank/DDBJ whole genome shotgun (WGS) entry which is preliminary data.</text>
</comment>
<organism evidence="1 2">
    <name type="scientific">Dallia pectoralis</name>
    <name type="common">Alaska blackfish</name>
    <dbReference type="NCBI Taxonomy" id="75939"/>
    <lineage>
        <taxon>Eukaryota</taxon>
        <taxon>Metazoa</taxon>
        <taxon>Chordata</taxon>
        <taxon>Craniata</taxon>
        <taxon>Vertebrata</taxon>
        <taxon>Euteleostomi</taxon>
        <taxon>Actinopterygii</taxon>
        <taxon>Neopterygii</taxon>
        <taxon>Teleostei</taxon>
        <taxon>Protacanthopterygii</taxon>
        <taxon>Esociformes</taxon>
        <taxon>Umbridae</taxon>
        <taxon>Dallia</taxon>
    </lineage>
</organism>
<reference evidence="1" key="1">
    <citation type="submission" date="2021-05" db="EMBL/GenBank/DDBJ databases">
        <authorList>
            <person name="Pan Q."/>
            <person name="Jouanno E."/>
            <person name="Zahm M."/>
            <person name="Klopp C."/>
            <person name="Cabau C."/>
            <person name="Louis A."/>
            <person name="Berthelot C."/>
            <person name="Parey E."/>
            <person name="Roest Crollius H."/>
            <person name="Montfort J."/>
            <person name="Robinson-Rechavi M."/>
            <person name="Bouchez O."/>
            <person name="Lampietro C."/>
            <person name="Lopez Roques C."/>
            <person name="Donnadieu C."/>
            <person name="Postlethwait J."/>
            <person name="Bobe J."/>
            <person name="Dillon D."/>
            <person name="Chandos A."/>
            <person name="von Hippel F."/>
            <person name="Guiguen Y."/>
        </authorList>
    </citation>
    <scope>NUCLEOTIDE SEQUENCE</scope>
    <source>
        <strain evidence="1">YG-Jan2019</strain>
    </source>
</reference>
<gene>
    <name evidence="1" type="ORF">DPEC_G00235750</name>
</gene>
<keyword evidence="2" id="KW-1185">Reference proteome</keyword>